<proteinExistence type="predicted"/>
<keyword evidence="5" id="KW-0175">Coiled coil</keyword>
<dbReference type="PROSITE" id="PS51999">
    <property type="entry name" value="ZF_GRF"/>
    <property type="match status" value="1"/>
</dbReference>
<accession>A0A1J6KTZ9</accession>
<evidence type="ECO:0000256" key="4">
    <source>
        <dbReference type="PROSITE-ProRule" id="PRU01343"/>
    </source>
</evidence>
<evidence type="ECO:0000256" key="5">
    <source>
        <dbReference type="SAM" id="Coils"/>
    </source>
</evidence>
<feature type="domain" description="GRF-type" evidence="6">
    <location>
        <begin position="17"/>
        <end position="59"/>
    </location>
</feature>
<sequence length="155" mass="18174">MSQNSQNSVYEEDLDLCCCGDYAKLKTSTTPANSGRRFYGCRISRKNGGCNYFRWFDDPCTGPSEREQLPSRAMLRLMSDRLRVKVKELEEERDKLKQKLKDAKVKMESLVVNCKEAEQQRHWARAKSKMLMFFLYFHVYSLDYGRVVPCSFMHG</sequence>
<keyword evidence="1" id="KW-0479">Metal-binding</keyword>
<dbReference type="OrthoDB" id="1304245at2759"/>
<dbReference type="PANTHER" id="PTHR33248">
    <property type="entry name" value="ZINC ION-BINDING PROTEIN"/>
    <property type="match status" value="1"/>
</dbReference>
<organism evidence="7 8">
    <name type="scientific">Nicotiana attenuata</name>
    <name type="common">Coyote tobacco</name>
    <dbReference type="NCBI Taxonomy" id="49451"/>
    <lineage>
        <taxon>Eukaryota</taxon>
        <taxon>Viridiplantae</taxon>
        <taxon>Streptophyta</taxon>
        <taxon>Embryophyta</taxon>
        <taxon>Tracheophyta</taxon>
        <taxon>Spermatophyta</taxon>
        <taxon>Magnoliopsida</taxon>
        <taxon>eudicotyledons</taxon>
        <taxon>Gunneridae</taxon>
        <taxon>Pentapetalae</taxon>
        <taxon>asterids</taxon>
        <taxon>lamiids</taxon>
        <taxon>Solanales</taxon>
        <taxon>Solanaceae</taxon>
        <taxon>Nicotianoideae</taxon>
        <taxon>Nicotianeae</taxon>
        <taxon>Nicotiana</taxon>
    </lineage>
</organism>
<dbReference type="KEGG" id="nau:109217411"/>
<keyword evidence="3" id="KW-0862">Zinc</keyword>
<dbReference type="Proteomes" id="UP000187609">
    <property type="component" value="Unassembled WGS sequence"/>
</dbReference>
<dbReference type="SMR" id="A0A1J6KTZ9"/>
<dbReference type="InterPro" id="IPR010666">
    <property type="entry name" value="Znf_GRF"/>
</dbReference>
<evidence type="ECO:0000259" key="6">
    <source>
        <dbReference type="PROSITE" id="PS51999"/>
    </source>
</evidence>
<keyword evidence="8" id="KW-1185">Reference proteome</keyword>
<evidence type="ECO:0000313" key="8">
    <source>
        <dbReference type="Proteomes" id="UP000187609"/>
    </source>
</evidence>
<keyword evidence="2 4" id="KW-0863">Zinc-finger</keyword>
<evidence type="ECO:0000256" key="1">
    <source>
        <dbReference type="ARBA" id="ARBA00022723"/>
    </source>
</evidence>
<name>A0A1J6KTZ9_NICAT</name>
<dbReference type="AlphaFoldDB" id="A0A1J6KTZ9"/>
<dbReference type="Pfam" id="PF06839">
    <property type="entry name" value="Zn_ribbon_GRF"/>
    <property type="match status" value="1"/>
</dbReference>
<evidence type="ECO:0000256" key="2">
    <source>
        <dbReference type="ARBA" id="ARBA00022771"/>
    </source>
</evidence>
<dbReference type="OMA" id="RRFFECE"/>
<protein>
    <recommendedName>
        <fullName evidence="6">GRF-type domain-containing protein</fullName>
    </recommendedName>
</protein>
<dbReference type="EMBL" id="MJEQ01003604">
    <property type="protein sequence ID" value="OIT22577.1"/>
    <property type="molecule type" value="Genomic_DNA"/>
</dbReference>
<gene>
    <name evidence="7" type="ORF">A4A49_30545</name>
</gene>
<dbReference type="Gramene" id="OIT22577">
    <property type="protein sequence ID" value="OIT22577"/>
    <property type="gene ID" value="A4A49_30545"/>
</dbReference>
<reference evidence="7" key="1">
    <citation type="submission" date="2016-11" db="EMBL/GenBank/DDBJ databases">
        <title>The genome of Nicotiana attenuata.</title>
        <authorList>
            <person name="Xu S."/>
            <person name="Brockmoeller T."/>
            <person name="Gaquerel E."/>
            <person name="Navarro A."/>
            <person name="Kuhl H."/>
            <person name="Gase K."/>
            <person name="Ling Z."/>
            <person name="Zhou W."/>
            <person name="Kreitzer C."/>
            <person name="Stanke M."/>
            <person name="Tang H."/>
            <person name="Lyons E."/>
            <person name="Pandey P."/>
            <person name="Pandey S.P."/>
            <person name="Timmermann B."/>
            <person name="Baldwin I.T."/>
        </authorList>
    </citation>
    <scope>NUCLEOTIDE SEQUENCE [LARGE SCALE GENOMIC DNA]</scope>
    <source>
        <strain evidence="7">UT</strain>
    </source>
</reference>
<evidence type="ECO:0000313" key="7">
    <source>
        <dbReference type="EMBL" id="OIT22577.1"/>
    </source>
</evidence>
<evidence type="ECO:0000256" key="3">
    <source>
        <dbReference type="ARBA" id="ARBA00022833"/>
    </source>
</evidence>
<feature type="coiled-coil region" evidence="5">
    <location>
        <begin position="72"/>
        <end position="120"/>
    </location>
</feature>
<dbReference type="STRING" id="49451.A0A1J6KTZ9"/>
<dbReference type="GO" id="GO:0008270">
    <property type="term" value="F:zinc ion binding"/>
    <property type="evidence" value="ECO:0007669"/>
    <property type="project" value="UniProtKB-KW"/>
</dbReference>
<comment type="caution">
    <text evidence="7">The sequence shown here is derived from an EMBL/GenBank/DDBJ whole genome shotgun (WGS) entry which is preliminary data.</text>
</comment>